<keyword evidence="10" id="KW-1185">Reference proteome</keyword>
<feature type="compositionally biased region" description="Basic and acidic residues" evidence="7">
    <location>
        <begin position="263"/>
        <end position="278"/>
    </location>
</feature>
<sequence>MATSRVYLGRLPPDVQRTDVEDLFKGFPVADIKLMGAFGFCEFEDARDAEDVVKKFDGSELLGERIQVEHAKGGKRAAYDPYGGGRGGYGPPGYGARPAPRIRRGAYRVLISNLPPKTSWQDLKDIGREAGQISFADVDPVRPDEGVLEYENKEDMDRALAKIEGLDLRGNKLRADPAPARAPSPPPMAGPPRGRYDDYPPYGAPPPSRGGYGGGRGGGYGGGYDGGRAGGYGGGYDGGRGGYDGGRGGYEGGRGGYESGRGGYDRGGYDRGPRDYPPPRKAYPPRGDYPEDRYDRRASPPPRRDEYDSGRSDSRRPRDPLPERERDVEASRERSRSPAPRRGDDRE</sequence>
<keyword evidence="5" id="KW-0539">Nucleus</keyword>
<dbReference type="GO" id="GO:0006397">
    <property type="term" value="P:mRNA processing"/>
    <property type="evidence" value="ECO:0007669"/>
    <property type="project" value="UniProtKB-KW"/>
</dbReference>
<keyword evidence="3" id="KW-0677">Repeat</keyword>
<dbReference type="AlphaFoldDB" id="A0A316UFE1"/>
<evidence type="ECO:0000256" key="3">
    <source>
        <dbReference type="ARBA" id="ARBA00022737"/>
    </source>
</evidence>
<dbReference type="GeneID" id="37015728"/>
<evidence type="ECO:0000313" key="9">
    <source>
        <dbReference type="EMBL" id="PWN23962.1"/>
    </source>
</evidence>
<dbReference type="PANTHER" id="PTHR23003">
    <property type="entry name" value="RNA RECOGNITION MOTIF RRM DOMAIN CONTAINING PROTEIN"/>
    <property type="match status" value="1"/>
</dbReference>
<evidence type="ECO:0000256" key="4">
    <source>
        <dbReference type="ARBA" id="ARBA00022884"/>
    </source>
</evidence>
<reference evidence="9 10" key="1">
    <citation type="journal article" date="2018" name="Mol. Biol. Evol.">
        <title>Broad Genomic Sampling Reveals a Smut Pathogenic Ancestry of the Fungal Clade Ustilaginomycotina.</title>
        <authorList>
            <person name="Kijpornyongpan T."/>
            <person name="Mondo S.J."/>
            <person name="Barry K."/>
            <person name="Sandor L."/>
            <person name="Lee J."/>
            <person name="Lipzen A."/>
            <person name="Pangilinan J."/>
            <person name="LaButti K."/>
            <person name="Hainaut M."/>
            <person name="Henrissat B."/>
            <person name="Grigoriev I.V."/>
            <person name="Spatafora J.W."/>
            <person name="Aime M.C."/>
        </authorList>
    </citation>
    <scope>NUCLEOTIDE SEQUENCE [LARGE SCALE GENOMIC DNA]</scope>
    <source>
        <strain evidence="9 10">MCA 4718</strain>
    </source>
</reference>
<keyword evidence="2" id="KW-0507">mRNA processing</keyword>
<gene>
    <name evidence="9" type="ORF">BCV69DRAFT_296268</name>
</gene>
<dbReference type="SMART" id="SM00360">
    <property type="entry name" value="RRM"/>
    <property type="match status" value="2"/>
</dbReference>
<name>A0A316UFE1_9BASI</name>
<dbReference type="OrthoDB" id="1099063at2759"/>
<evidence type="ECO:0000259" key="8">
    <source>
        <dbReference type="PROSITE" id="PS50102"/>
    </source>
</evidence>
<dbReference type="GO" id="GO:0005634">
    <property type="term" value="C:nucleus"/>
    <property type="evidence" value="ECO:0007669"/>
    <property type="project" value="UniProtKB-SubCell"/>
</dbReference>
<comment type="subcellular location">
    <subcellularLocation>
        <location evidence="1">Nucleus</location>
    </subcellularLocation>
</comment>
<dbReference type="InterPro" id="IPR012677">
    <property type="entry name" value="Nucleotide-bd_a/b_plait_sf"/>
</dbReference>
<evidence type="ECO:0000256" key="2">
    <source>
        <dbReference type="ARBA" id="ARBA00022664"/>
    </source>
</evidence>
<feature type="region of interest" description="Disordered" evidence="7">
    <location>
        <begin position="173"/>
        <end position="347"/>
    </location>
</feature>
<evidence type="ECO:0000256" key="5">
    <source>
        <dbReference type="ARBA" id="ARBA00023242"/>
    </source>
</evidence>
<dbReference type="EMBL" id="KZ819321">
    <property type="protein sequence ID" value="PWN23962.1"/>
    <property type="molecule type" value="Genomic_DNA"/>
</dbReference>
<feature type="domain" description="RRM" evidence="8">
    <location>
        <begin position="4"/>
        <end position="73"/>
    </location>
</feature>
<dbReference type="Proteomes" id="UP000245942">
    <property type="component" value="Unassembled WGS sequence"/>
</dbReference>
<evidence type="ECO:0000256" key="6">
    <source>
        <dbReference type="PROSITE-ProRule" id="PRU00176"/>
    </source>
</evidence>
<evidence type="ECO:0000313" key="10">
    <source>
        <dbReference type="Proteomes" id="UP000245942"/>
    </source>
</evidence>
<protein>
    <recommendedName>
        <fullName evidence="8">RRM domain-containing protein</fullName>
    </recommendedName>
</protein>
<dbReference type="PANTHER" id="PTHR23003:SF62">
    <property type="entry name" value="SERINE_ARGININE (SR)-TYPE SHUTTLING MRNA BINDING PROTEIN NPL3"/>
    <property type="match status" value="1"/>
</dbReference>
<feature type="domain" description="RRM" evidence="8">
    <location>
        <begin position="107"/>
        <end position="180"/>
    </location>
</feature>
<evidence type="ECO:0000256" key="7">
    <source>
        <dbReference type="SAM" id="MobiDB-lite"/>
    </source>
</evidence>
<dbReference type="InterPro" id="IPR050374">
    <property type="entry name" value="RRT5_SRSF_SR"/>
</dbReference>
<dbReference type="InterPro" id="IPR035979">
    <property type="entry name" value="RBD_domain_sf"/>
</dbReference>
<dbReference type="STRING" id="1684307.A0A316UFE1"/>
<dbReference type="CDD" id="cd12339">
    <property type="entry name" value="RRM2_SRSF1_4_like"/>
    <property type="match status" value="1"/>
</dbReference>
<dbReference type="SUPFAM" id="SSF54928">
    <property type="entry name" value="RNA-binding domain, RBD"/>
    <property type="match status" value="1"/>
</dbReference>
<dbReference type="GO" id="GO:0003729">
    <property type="term" value="F:mRNA binding"/>
    <property type="evidence" value="ECO:0007669"/>
    <property type="project" value="TreeGrafter"/>
</dbReference>
<evidence type="ECO:0000256" key="1">
    <source>
        <dbReference type="ARBA" id="ARBA00004123"/>
    </source>
</evidence>
<dbReference type="RefSeq" id="XP_025351122.1">
    <property type="nucleotide sequence ID" value="XM_025493994.1"/>
</dbReference>
<dbReference type="Gene3D" id="3.30.70.330">
    <property type="match status" value="2"/>
</dbReference>
<dbReference type="InterPro" id="IPR000504">
    <property type="entry name" value="RRM_dom"/>
</dbReference>
<dbReference type="PROSITE" id="PS50102">
    <property type="entry name" value="RRM"/>
    <property type="match status" value="2"/>
</dbReference>
<feature type="compositionally biased region" description="Pro residues" evidence="7">
    <location>
        <begin position="180"/>
        <end position="190"/>
    </location>
</feature>
<keyword evidence="4 6" id="KW-0694">RNA-binding</keyword>
<organism evidence="9 10">
    <name type="scientific">Pseudomicrostroma glucosiphilum</name>
    <dbReference type="NCBI Taxonomy" id="1684307"/>
    <lineage>
        <taxon>Eukaryota</taxon>
        <taxon>Fungi</taxon>
        <taxon>Dikarya</taxon>
        <taxon>Basidiomycota</taxon>
        <taxon>Ustilaginomycotina</taxon>
        <taxon>Exobasidiomycetes</taxon>
        <taxon>Microstromatales</taxon>
        <taxon>Microstromatales incertae sedis</taxon>
        <taxon>Pseudomicrostroma</taxon>
    </lineage>
</organism>
<dbReference type="Pfam" id="PF00076">
    <property type="entry name" value="RRM_1"/>
    <property type="match status" value="2"/>
</dbReference>
<feature type="compositionally biased region" description="Basic and acidic residues" evidence="7">
    <location>
        <begin position="288"/>
        <end position="347"/>
    </location>
</feature>
<accession>A0A316UFE1</accession>
<proteinExistence type="predicted"/>
<dbReference type="GO" id="GO:0005737">
    <property type="term" value="C:cytoplasm"/>
    <property type="evidence" value="ECO:0007669"/>
    <property type="project" value="TreeGrafter"/>
</dbReference>
<feature type="compositionally biased region" description="Gly residues" evidence="7">
    <location>
        <begin position="210"/>
        <end position="262"/>
    </location>
</feature>